<accession>A0AAV5VDU6</accession>
<evidence type="ECO:0000259" key="2">
    <source>
        <dbReference type="PROSITE" id="PS51228"/>
    </source>
</evidence>
<dbReference type="InterPro" id="IPR014352">
    <property type="entry name" value="FERM/acyl-CoA-bd_prot_sf"/>
</dbReference>
<dbReference type="PROSITE" id="PS51228">
    <property type="entry name" value="ACB_2"/>
    <property type="match status" value="1"/>
</dbReference>
<feature type="domain" description="ACB" evidence="2">
    <location>
        <begin position="19"/>
        <end position="108"/>
    </location>
</feature>
<sequence>MPPQDAHQESVADFTDDQLDKAFAALVQFVQMLPKDGPIQTPIDEQLITYGLFKQATFGPCTTPKPSIFHIVERFKWNAWSKLGDMPKREAKRIYVENFIKRTERHYEKFHDELPGWMADQKYAAVKEFAREHKDDIGVTYLNTSQGLKELAVIGKEIGFYL</sequence>
<organism evidence="3 4">
    <name type="scientific">Pristionchus fissidentatus</name>
    <dbReference type="NCBI Taxonomy" id="1538716"/>
    <lineage>
        <taxon>Eukaryota</taxon>
        <taxon>Metazoa</taxon>
        <taxon>Ecdysozoa</taxon>
        <taxon>Nematoda</taxon>
        <taxon>Chromadorea</taxon>
        <taxon>Rhabditida</taxon>
        <taxon>Rhabditina</taxon>
        <taxon>Diplogasteromorpha</taxon>
        <taxon>Diplogasteroidea</taxon>
        <taxon>Neodiplogasteridae</taxon>
        <taxon>Pristionchus</taxon>
    </lineage>
</organism>
<dbReference type="GO" id="GO:0006631">
    <property type="term" value="P:fatty acid metabolic process"/>
    <property type="evidence" value="ECO:0007669"/>
    <property type="project" value="TreeGrafter"/>
</dbReference>
<evidence type="ECO:0000256" key="1">
    <source>
        <dbReference type="ARBA" id="ARBA00023121"/>
    </source>
</evidence>
<dbReference type="SUPFAM" id="SSF47027">
    <property type="entry name" value="Acyl-CoA binding protein"/>
    <property type="match status" value="1"/>
</dbReference>
<dbReference type="PANTHER" id="PTHR23310">
    <property type="entry name" value="ACYL-COA-BINDING PROTEIN, ACBP"/>
    <property type="match status" value="1"/>
</dbReference>
<dbReference type="Proteomes" id="UP001432322">
    <property type="component" value="Unassembled WGS sequence"/>
</dbReference>
<dbReference type="GO" id="GO:0000062">
    <property type="term" value="F:fatty-acyl-CoA binding"/>
    <property type="evidence" value="ECO:0007669"/>
    <property type="project" value="InterPro"/>
</dbReference>
<comment type="caution">
    <text evidence="3">The sequence shown here is derived from an EMBL/GenBank/DDBJ whole genome shotgun (WGS) entry which is preliminary data.</text>
</comment>
<keyword evidence="4" id="KW-1185">Reference proteome</keyword>
<dbReference type="PRINTS" id="PR00689">
    <property type="entry name" value="ACOABINDINGP"/>
</dbReference>
<gene>
    <name evidence="3" type="ORF">PFISCL1PPCAC_8745</name>
</gene>
<dbReference type="InterPro" id="IPR035984">
    <property type="entry name" value="Acyl-CoA-binding_sf"/>
</dbReference>
<dbReference type="AlphaFoldDB" id="A0AAV5VDU6"/>
<evidence type="ECO:0000313" key="3">
    <source>
        <dbReference type="EMBL" id="GMT17448.1"/>
    </source>
</evidence>
<dbReference type="EMBL" id="BTSY01000003">
    <property type="protein sequence ID" value="GMT17448.1"/>
    <property type="molecule type" value="Genomic_DNA"/>
</dbReference>
<dbReference type="Gene3D" id="1.20.80.10">
    <property type="match status" value="1"/>
</dbReference>
<reference evidence="3" key="1">
    <citation type="submission" date="2023-10" db="EMBL/GenBank/DDBJ databases">
        <title>Genome assembly of Pristionchus species.</title>
        <authorList>
            <person name="Yoshida K."/>
            <person name="Sommer R.J."/>
        </authorList>
    </citation>
    <scope>NUCLEOTIDE SEQUENCE</scope>
    <source>
        <strain evidence="3">RS5133</strain>
    </source>
</reference>
<keyword evidence="1" id="KW-0446">Lipid-binding</keyword>
<dbReference type="InterPro" id="IPR000582">
    <property type="entry name" value="Acyl-CoA-binding_protein"/>
</dbReference>
<dbReference type="GO" id="GO:0005737">
    <property type="term" value="C:cytoplasm"/>
    <property type="evidence" value="ECO:0007669"/>
    <property type="project" value="TreeGrafter"/>
</dbReference>
<dbReference type="PANTHER" id="PTHR23310:SF77">
    <property type="entry name" value="LD25952P"/>
    <property type="match status" value="1"/>
</dbReference>
<protein>
    <recommendedName>
        <fullName evidence="2">ACB domain-containing protein</fullName>
    </recommendedName>
</protein>
<proteinExistence type="predicted"/>
<dbReference type="Pfam" id="PF00887">
    <property type="entry name" value="ACBP"/>
    <property type="match status" value="1"/>
</dbReference>
<name>A0AAV5VDU6_9BILA</name>
<evidence type="ECO:0000313" key="4">
    <source>
        <dbReference type="Proteomes" id="UP001432322"/>
    </source>
</evidence>